<dbReference type="SUPFAM" id="SSF51735">
    <property type="entry name" value="NAD(P)-binding Rossmann-fold domains"/>
    <property type="match status" value="1"/>
</dbReference>
<dbReference type="STRING" id="1555241.A0A4P9WWW1"/>
<keyword evidence="2" id="KW-0521">NADP</keyword>
<dbReference type="GO" id="GO:0050664">
    <property type="term" value="F:oxidoreductase activity, acting on NAD(P)H, oxygen as acceptor"/>
    <property type="evidence" value="ECO:0007669"/>
    <property type="project" value="TreeGrafter"/>
</dbReference>
<dbReference type="InterPro" id="IPR002347">
    <property type="entry name" value="SDR_fam"/>
</dbReference>
<keyword evidence="8" id="KW-1185">Reference proteome</keyword>
<dbReference type="PRINTS" id="PR00081">
    <property type="entry name" value="GDHRDH"/>
</dbReference>
<proteinExistence type="inferred from homology"/>
<dbReference type="EMBL" id="ML014279">
    <property type="protein sequence ID" value="RKO99522.1"/>
    <property type="molecule type" value="Genomic_DNA"/>
</dbReference>
<dbReference type="OrthoDB" id="153074at2759"/>
<dbReference type="PANTHER" id="PTHR43008">
    <property type="entry name" value="BENZIL REDUCTASE"/>
    <property type="match status" value="1"/>
</dbReference>
<organism evidence="5 7">
    <name type="scientific">Caulochytrium protostelioides</name>
    <dbReference type="NCBI Taxonomy" id="1555241"/>
    <lineage>
        <taxon>Eukaryota</taxon>
        <taxon>Fungi</taxon>
        <taxon>Fungi incertae sedis</taxon>
        <taxon>Chytridiomycota</taxon>
        <taxon>Chytridiomycota incertae sedis</taxon>
        <taxon>Chytridiomycetes</taxon>
        <taxon>Caulochytriales</taxon>
        <taxon>Caulochytriaceae</taxon>
        <taxon>Caulochytrium</taxon>
    </lineage>
</organism>
<dbReference type="EMBL" id="ML009141">
    <property type="protein sequence ID" value="RKO97929.1"/>
    <property type="molecule type" value="Genomic_DNA"/>
</dbReference>
<name>A0A4P9WWW1_9FUNG</name>
<accession>A0A4P9WWW1</accession>
<evidence type="ECO:0000313" key="8">
    <source>
        <dbReference type="Proteomes" id="UP000274922"/>
    </source>
</evidence>
<dbReference type="SMART" id="SM00822">
    <property type="entry name" value="PKS_KR"/>
    <property type="match status" value="1"/>
</dbReference>
<evidence type="ECO:0000313" key="6">
    <source>
        <dbReference type="EMBL" id="RKO99522.1"/>
    </source>
</evidence>
<reference evidence="7 8" key="1">
    <citation type="journal article" date="2018" name="Nat. Microbiol.">
        <title>Leveraging single-cell genomics to expand the fungal tree of life.</title>
        <authorList>
            <person name="Ahrendt S.R."/>
            <person name="Quandt C.A."/>
            <person name="Ciobanu D."/>
            <person name="Clum A."/>
            <person name="Salamov A."/>
            <person name="Andreopoulos B."/>
            <person name="Cheng J.F."/>
            <person name="Woyke T."/>
            <person name="Pelin A."/>
            <person name="Henrissat B."/>
            <person name="Reynolds N.K."/>
            <person name="Benny G.L."/>
            <person name="Smith M.E."/>
            <person name="James T.Y."/>
            <person name="Grigoriev I.V."/>
        </authorList>
    </citation>
    <scope>NUCLEOTIDE SEQUENCE [LARGE SCALE GENOMIC DNA]</scope>
    <source>
        <strain evidence="7 8">ATCC 52028</strain>
    </source>
</reference>
<dbReference type="AlphaFoldDB" id="A0A4P9WWW1"/>
<evidence type="ECO:0000313" key="7">
    <source>
        <dbReference type="Proteomes" id="UP000268535"/>
    </source>
</evidence>
<dbReference type="PANTHER" id="PTHR43008:SF8">
    <property type="entry name" value="BENZIL REDUCTASE ((S)-BENZOIN FORMING) IRC24"/>
    <property type="match status" value="1"/>
</dbReference>
<keyword evidence="3" id="KW-0560">Oxidoreductase</keyword>
<evidence type="ECO:0000256" key="1">
    <source>
        <dbReference type="ARBA" id="ARBA00006484"/>
    </source>
</evidence>
<evidence type="ECO:0000313" key="5">
    <source>
        <dbReference type="EMBL" id="RKO97929.1"/>
    </source>
</evidence>
<dbReference type="Gene3D" id="3.40.50.720">
    <property type="entry name" value="NAD(P)-binding Rossmann-like Domain"/>
    <property type="match status" value="1"/>
</dbReference>
<dbReference type="GO" id="GO:0016616">
    <property type="term" value="F:oxidoreductase activity, acting on the CH-OH group of donors, NAD or NADP as acceptor"/>
    <property type="evidence" value="ECO:0007669"/>
    <property type="project" value="UniProtKB-ARBA"/>
</dbReference>
<sequence length="260" mass="27228">MTAAKKVVLLTGCTRGIGAGILKQLLSHEHVHVVGVSRSATCEPPTPGAAARFTYVAADLAQGATAARAAVDAAVKTHNGQLDAVIHNAGVLEPLSRVATVDAVQWERAMTINTMSVLHLLQATLPALRTSRGTFVYNSSGAAAHGYAGWGAYCTSKAAANMIIECAAAEEDAVTLLSVRPGVVRTDMQTAIRETAAEAMKPEEYAKFTALHENGQLLSPEVPAAVFANVALATWDAIHGLSGKFFSFDSPELSAYQKQA</sequence>
<dbReference type="InterPro" id="IPR020904">
    <property type="entry name" value="Sc_DH/Rdtase_CS"/>
</dbReference>
<feature type="domain" description="Ketoreductase" evidence="4">
    <location>
        <begin position="6"/>
        <end position="187"/>
    </location>
</feature>
<dbReference type="Proteomes" id="UP000274922">
    <property type="component" value="Unassembled WGS sequence"/>
</dbReference>
<dbReference type="PROSITE" id="PS00061">
    <property type="entry name" value="ADH_SHORT"/>
    <property type="match status" value="1"/>
</dbReference>
<dbReference type="Proteomes" id="UP000268535">
    <property type="component" value="Unassembled WGS sequence"/>
</dbReference>
<reference evidence="5" key="3">
    <citation type="submission" date="2018-08" db="EMBL/GenBank/DDBJ databases">
        <title>Leveraging single-cell genomics to expand the Fungal Tree of Life.</title>
        <authorList>
            <consortium name="DOE Joint Genome Institute"/>
            <person name="Ahrendt S.R."/>
            <person name="Quandt C.A."/>
            <person name="Ciobanu D."/>
            <person name="Clum A."/>
            <person name="Salamov A."/>
            <person name="Andreopoulos B."/>
            <person name="Cheng J.-F."/>
            <person name="Woyke T."/>
            <person name="Pelin A."/>
            <person name="Henrissat B."/>
            <person name="Reynolds N."/>
            <person name="Benny G.L."/>
            <person name="Smith M.E."/>
            <person name="James T.Y."/>
            <person name="Grigoriev I.V."/>
        </authorList>
    </citation>
    <scope>NUCLEOTIDE SEQUENCE</scope>
    <source>
        <strain evidence="5">ATCC 52028</strain>
    </source>
</reference>
<reference evidence="6" key="2">
    <citation type="submission" date="2018-04" db="EMBL/GenBank/DDBJ databases">
        <title>Leveraging single-cell genomics to expand the Fungal Tree of Life.</title>
        <authorList>
            <consortium name="DOE Joint Genome Institute"/>
            <person name="Ahrendt S.R."/>
            <person name="Quandt C.A."/>
            <person name="Ciobanu D."/>
            <person name="Clum A."/>
            <person name="Salamov A."/>
            <person name="Andreopoulos B."/>
            <person name="Cheng J.-F."/>
            <person name="Woyke T."/>
            <person name="Pelin A."/>
            <person name="Henrissat B."/>
            <person name="Benny G.L."/>
            <person name="Smith M.E."/>
            <person name="James T.Y."/>
            <person name="Grigoriev I.V."/>
        </authorList>
    </citation>
    <scope>NUCLEOTIDE SEQUENCE</scope>
    <source>
        <strain evidence="6">ATCC 52028</strain>
    </source>
</reference>
<evidence type="ECO:0000259" key="4">
    <source>
        <dbReference type="SMART" id="SM00822"/>
    </source>
</evidence>
<dbReference type="InterPro" id="IPR036291">
    <property type="entry name" value="NAD(P)-bd_dom_sf"/>
</dbReference>
<dbReference type="InterPro" id="IPR057326">
    <property type="entry name" value="KR_dom"/>
</dbReference>
<protein>
    <submittedName>
        <fullName evidence="5">NAD(P)-binding protein</fullName>
    </submittedName>
</protein>
<comment type="similarity">
    <text evidence="1">Belongs to the short-chain dehydrogenases/reductases (SDR) family.</text>
</comment>
<evidence type="ECO:0000256" key="3">
    <source>
        <dbReference type="ARBA" id="ARBA00023002"/>
    </source>
</evidence>
<dbReference type="Pfam" id="PF00106">
    <property type="entry name" value="adh_short"/>
    <property type="match status" value="1"/>
</dbReference>
<gene>
    <name evidence="5" type="ORF">CAUPRSCDRAFT_10435</name>
    <name evidence="6" type="ORF">CXG81DRAFT_20403</name>
</gene>
<evidence type="ECO:0000256" key="2">
    <source>
        <dbReference type="ARBA" id="ARBA00022857"/>
    </source>
</evidence>